<evidence type="ECO:0008006" key="5">
    <source>
        <dbReference type="Google" id="ProtNLM"/>
    </source>
</evidence>
<comment type="caution">
    <text evidence="3">The sequence shown here is derived from an EMBL/GenBank/DDBJ whole genome shotgun (WGS) entry which is preliminary data.</text>
</comment>
<keyword evidence="4" id="KW-1185">Reference proteome</keyword>
<dbReference type="InterPro" id="IPR029069">
    <property type="entry name" value="HotDog_dom_sf"/>
</dbReference>
<dbReference type="EMBL" id="LDJJ01000059">
    <property type="protein sequence ID" value="KRG64830.1"/>
    <property type="molecule type" value="Genomic_DNA"/>
</dbReference>
<feature type="domain" description="Acyl-CoA thioesterase-like N-terminal HotDog" evidence="1">
    <location>
        <begin position="19"/>
        <end position="102"/>
    </location>
</feature>
<dbReference type="Gene3D" id="2.40.160.210">
    <property type="entry name" value="Acyl-CoA thioesterase, double hotdog domain"/>
    <property type="match status" value="1"/>
</dbReference>
<evidence type="ECO:0000259" key="2">
    <source>
        <dbReference type="Pfam" id="PF20789"/>
    </source>
</evidence>
<feature type="domain" description="Acyl-CoA thioesterase-like C-terminal" evidence="2">
    <location>
        <begin position="123"/>
        <end position="257"/>
    </location>
</feature>
<dbReference type="Pfam" id="PF13622">
    <property type="entry name" value="4HBT_3"/>
    <property type="match status" value="1"/>
</dbReference>
<evidence type="ECO:0000313" key="3">
    <source>
        <dbReference type="EMBL" id="KRG64830.1"/>
    </source>
</evidence>
<gene>
    <name evidence="3" type="ORF">ABB27_16090</name>
</gene>
<evidence type="ECO:0000313" key="4">
    <source>
        <dbReference type="Proteomes" id="UP000051863"/>
    </source>
</evidence>
<evidence type="ECO:0000259" key="1">
    <source>
        <dbReference type="Pfam" id="PF13622"/>
    </source>
</evidence>
<protein>
    <recommendedName>
        <fullName evidence="5">Acyl-CoA thioesterase</fullName>
    </recommendedName>
</protein>
<proteinExistence type="predicted"/>
<dbReference type="SUPFAM" id="SSF54637">
    <property type="entry name" value="Thioesterase/thiol ester dehydrase-isomerase"/>
    <property type="match status" value="2"/>
</dbReference>
<name>A0A0R0CFB6_9GAMM</name>
<dbReference type="AlphaFoldDB" id="A0A0R0CFB6"/>
<dbReference type="RefSeq" id="WP_057629793.1">
    <property type="nucleotide sequence ID" value="NZ_LDJJ01000059.1"/>
</dbReference>
<dbReference type="InterPro" id="IPR042171">
    <property type="entry name" value="Acyl-CoA_hotdog"/>
</dbReference>
<dbReference type="InterPro" id="IPR049450">
    <property type="entry name" value="ACOT8-like_C"/>
</dbReference>
<dbReference type="InterPro" id="IPR049449">
    <property type="entry name" value="TesB_ACOT8-like_N"/>
</dbReference>
<dbReference type="Pfam" id="PF20789">
    <property type="entry name" value="4HBT_3C"/>
    <property type="match status" value="1"/>
</dbReference>
<sequence>MPSLSELLSSFDVGQGLLLPDSWRQGRTAYGGILSALGVAAAMQHHAGLPPLRSAQVTFIGPAAGLLRFVPVLLREGKSVVNMGVDVYSDGALAARLSLVFGRARESAIVHDFAGELPVHGPDAYSDFNMAAMPFAPAFTGNFQMRPAGGAMPLSGAEVPELLTWVRHLDATQVDPAVALVAMADAMPPAAFASFTAAAPISSITWNFELLDTAPQGEWFLLRSFSQHARDGYSSQDMQVRDVQGRVVMRGRQSVAVFA</sequence>
<dbReference type="OrthoDB" id="7059210at2"/>
<organism evidence="3 4">
    <name type="scientific">Stenotrophomonas terrae</name>
    <dbReference type="NCBI Taxonomy" id="405446"/>
    <lineage>
        <taxon>Bacteria</taxon>
        <taxon>Pseudomonadati</taxon>
        <taxon>Pseudomonadota</taxon>
        <taxon>Gammaproteobacteria</taxon>
        <taxon>Lysobacterales</taxon>
        <taxon>Lysobacteraceae</taxon>
        <taxon>Stenotrophomonas</taxon>
    </lineage>
</organism>
<accession>A0A0R0CFB6</accession>
<dbReference type="PATRIC" id="fig|405446.3.peg.2977"/>
<reference evidence="3 4" key="1">
    <citation type="submission" date="2015-05" db="EMBL/GenBank/DDBJ databases">
        <title>Genome sequencing and analysis of members of genus Stenotrophomonas.</title>
        <authorList>
            <person name="Patil P.P."/>
            <person name="Midha S."/>
            <person name="Patil P.B."/>
        </authorList>
    </citation>
    <scope>NUCLEOTIDE SEQUENCE [LARGE SCALE GENOMIC DNA]</scope>
    <source>
        <strain evidence="3 4">DSM 18941</strain>
    </source>
</reference>
<dbReference type="Proteomes" id="UP000051863">
    <property type="component" value="Unassembled WGS sequence"/>
</dbReference>